<protein>
    <submittedName>
        <fullName evidence="10">Drug resistance transporter, EmrB/QacA subfamily</fullName>
    </submittedName>
</protein>
<keyword evidence="4" id="KW-1003">Cell membrane</keyword>
<dbReference type="Pfam" id="PF07690">
    <property type="entry name" value="MFS_1"/>
    <property type="match status" value="2"/>
</dbReference>
<dbReference type="AlphaFoldDB" id="F0T5S5"/>
<feature type="transmembrane region" description="Helical" evidence="8">
    <location>
        <begin position="327"/>
        <end position="344"/>
    </location>
</feature>
<accession>F0T5S5</accession>
<evidence type="ECO:0000259" key="9">
    <source>
        <dbReference type="PROSITE" id="PS50850"/>
    </source>
</evidence>
<gene>
    <name evidence="10" type="ordered locus">Metbo_1073</name>
</gene>
<evidence type="ECO:0000256" key="8">
    <source>
        <dbReference type="SAM" id="Phobius"/>
    </source>
</evidence>
<evidence type="ECO:0000256" key="4">
    <source>
        <dbReference type="ARBA" id="ARBA00022475"/>
    </source>
</evidence>
<feature type="transmembrane region" description="Helical" evidence="8">
    <location>
        <begin position="293"/>
        <end position="315"/>
    </location>
</feature>
<evidence type="ECO:0000256" key="7">
    <source>
        <dbReference type="ARBA" id="ARBA00023136"/>
    </source>
</evidence>
<dbReference type="PROSITE" id="PS50850">
    <property type="entry name" value="MFS"/>
    <property type="match status" value="1"/>
</dbReference>
<feature type="transmembrane region" description="Helical" evidence="8">
    <location>
        <begin position="263"/>
        <end position="287"/>
    </location>
</feature>
<sequence length="474" mass="51770">MMIKEKKWQILVALALGTIMVPINTSIVNVALPFIAVGFNSNVLNVEWVITSYLISLLGLVLFFGSLGDKIGHEKVYLSGLLFFIFTSLLCSLSPSLLYLNIFRALQGIGGAMMISVSLGMVKNAFPSYEWGKSLGIYAMVIATGLAIGPAIGGILIGLFGWQSIFLANLPIGITSFCICLFVLERKEGVAVKWDVLGIILQFITLFSTILFLNQLNNPTISGSSKILLGSMIAVFLGLFIWREKTAESPLLDLSLFSNHKFSAFNLALFFNYMSLYMIIFALPFYIQKVLHYGPFLTGLVLTVSPLLMMIIAPFSGFSSDRIGSRPLAFFGSLISALAFFLMTKLTIFSSIYIVTFLMIVLGVGTAIFQAPNNRAIMASIPNDTSGQASSILVTMRNLGMIFAVSIGSLLISTTIDYNILNSPILYNLESYDFTQGLHLIALLGSGLSLIMAILSLWGSKHLKEVKPLVKDII</sequence>
<dbReference type="Gene3D" id="1.20.1250.20">
    <property type="entry name" value="MFS general substrate transporter like domains"/>
    <property type="match status" value="1"/>
</dbReference>
<evidence type="ECO:0000256" key="3">
    <source>
        <dbReference type="ARBA" id="ARBA00022448"/>
    </source>
</evidence>
<dbReference type="NCBIfam" id="TIGR00711">
    <property type="entry name" value="efflux_EmrB"/>
    <property type="match status" value="1"/>
</dbReference>
<feature type="transmembrane region" description="Helical" evidence="8">
    <location>
        <begin position="135"/>
        <end position="159"/>
    </location>
</feature>
<feature type="transmembrane region" description="Helical" evidence="8">
    <location>
        <begin position="48"/>
        <end position="65"/>
    </location>
</feature>
<reference evidence="10 11" key="2">
    <citation type="journal article" date="2014" name="Int. J. Syst. Evol. Microbiol.">
        <title>Methanobacterium paludis sp. nov. and a novel strain of Methanobacterium lacus isolated from northern peatlands.</title>
        <authorList>
            <person name="Cadillo-Quiroz H."/>
            <person name="Brauer S.L."/>
            <person name="Goodson N."/>
            <person name="Yavitt J.B."/>
            <person name="Zinder S.H."/>
        </authorList>
    </citation>
    <scope>NUCLEOTIDE SEQUENCE [LARGE SCALE GENOMIC DNA]</scope>
    <source>
        <strain evidence="10 11">AL-21</strain>
    </source>
</reference>
<dbReference type="Proteomes" id="UP000007490">
    <property type="component" value="Chromosome"/>
</dbReference>
<dbReference type="HOGENOM" id="CLU_000960_28_3_2"/>
<dbReference type="EMBL" id="CP002551">
    <property type="protein sequence ID" value="ADZ09318.1"/>
    <property type="molecule type" value="Genomic_DNA"/>
</dbReference>
<dbReference type="PANTHER" id="PTHR42718">
    <property type="entry name" value="MAJOR FACILITATOR SUPERFAMILY MULTIDRUG TRANSPORTER MFSC"/>
    <property type="match status" value="1"/>
</dbReference>
<dbReference type="InterPro" id="IPR004638">
    <property type="entry name" value="EmrB-like"/>
</dbReference>
<feature type="transmembrane region" description="Helical" evidence="8">
    <location>
        <begin position="165"/>
        <end position="184"/>
    </location>
</feature>
<proteinExistence type="inferred from homology"/>
<keyword evidence="3" id="KW-0813">Transport</keyword>
<evidence type="ECO:0000256" key="2">
    <source>
        <dbReference type="ARBA" id="ARBA00008537"/>
    </source>
</evidence>
<evidence type="ECO:0000313" key="10">
    <source>
        <dbReference type="EMBL" id="ADZ09318.1"/>
    </source>
</evidence>
<dbReference type="InterPro" id="IPR011701">
    <property type="entry name" value="MFS"/>
</dbReference>
<dbReference type="Gene3D" id="1.20.1720.10">
    <property type="entry name" value="Multidrug resistance protein D"/>
    <property type="match status" value="1"/>
</dbReference>
<dbReference type="InterPro" id="IPR036259">
    <property type="entry name" value="MFS_trans_sf"/>
</dbReference>
<feature type="domain" description="Major facilitator superfamily (MFS) profile" evidence="9">
    <location>
        <begin position="10"/>
        <end position="464"/>
    </location>
</feature>
<keyword evidence="5 8" id="KW-0812">Transmembrane</keyword>
<feature type="transmembrane region" description="Helical" evidence="8">
    <location>
        <begin position="225"/>
        <end position="242"/>
    </location>
</feature>
<dbReference type="SUPFAM" id="SSF103473">
    <property type="entry name" value="MFS general substrate transporter"/>
    <property type="match status" value="1"/>
</dbReference>
<keyword evidence="6 8" id="KW-1133">Transmembrane helix</keyword>
<evidence type="ECO:0000256" key="1">
    <source>
        <dbReference type="ARBA" id="ARBA00004651"/>
    </source>
</evidence>
<dbReference type="KEGG" id="mel:Metbo_1073"/>
<feature type="transmembrane region" description="Helical" evidence="8">
    <location>
        <begin position="12"/>
        <end position="36"/>
    </location>
</feature>
<keyword evidence="11" id="KW-1185">Reference proteome</keyword>
<dbReference type="RefSeq" id="WP_013644669.1">
    <property type="nucleotide sequence ID" value="NC_015216.1"/>
</dbReference>
<dbReference type="STRING" id="877455.Metbo_1073"/>
<reference evidence="11" key="1">
    <citation type="submission" date="2011-02" db="EMBL/GenBank/DDBJ databases">
        <title>Complete sequence of Methanobacterium sp. AL-21.</title>
        <authorList>
            <consortium name="US DOE Joint Genome Institute"/>
            <person name="Lucas S."/>
            <person name="Copeland A."/>
            <person name="Lapidus A."/>
            <person name="Cheng J.-F."/>
            <person name="Goodwin L."/>
            <person name="Pitluck S."/>
            <person name="Chertkov O."/>
            <person name="Detter J.C."/>
            <person name="Han C."/>
            <person name="Tapia R."/>
            <person name="Land M."/>
            <person name="Hauser L."/>
            <person name="Kyrpides N."/>
            <person name="Ivanova N."/>
            <person name="Mikhailova N."/>
            <person name="Pagani I."/>
            <person name="Cadillo-Quiroz H."/>
            <person name="Imachi H."/>
            <person name="Zinder S."/>
            <person name="Liu W."/>
            <person name="Woyke T."/>
        </authorList>
    </citation>
    <scope>NUCLEOTIDE SEQUENCE [LARGE SCALE GENOMIC DNA]</scope>
    <source>
        <strain evidence="11">AL-21</strain>
    </source>
</reference>
<keyword evidence="7 8" id="KW-0472">Membrane</keyword>
<feature type="transmembrane region" description="Helical" evidence="8">
    <location>
        <begin position="77"/>
        <end position="99"/>
    </location>
</feature>
<feature type="transmembrane region" description="Helical" evidence="8">
    <location>
        <begin position="105"/>
        <end position="123"/>
    </location>
</feature>
<dbReference type="eggNOG" id="arCOG00143">
    <property type="taxonomic scope" value="Archaea"/>
</dbReference>
<dbReference type="CDD" id="cd17321">
    <property type="entry name" value="MFS_MMR_MDR_like"/>
    <property type="match status" value="1"/>
</dbReference>
<feature type="transmembrane region" description="Helical" evidence="8">
    <location>
        <begin position="438"/>
        <end position="458"/>
    </location>
</feature>
<comment type="subcellular location">
    <subcellularLocation>
        <location evidence="1">Cell membrane</location>
        <topology evidence="1">Multi-pass membrane protein</topology>
    </subcellularLocation>
</comment>
<dbReference type="GO" id="GO:0005886">
    <property type="term" value="C:plasma membrane"/>
    <property type="evidence" value="ECO:0007669"/>
    <property type="project" value="UniProtKB-SubCell"/>
</dbReference>
<name>F0T5S5_METLA</name>
<comment type="similarity">
    <text evidence="2">Belongs to the major facilitator superfamily. EmrB family.</text>
</comment>
<feature type="transmembrane region" description="Helical" evidence="8">
    <location>
        <begin position="350"/>
        <end position="369"/>
    </location>
</feature>
<evidence type="ECO:0000256" key="5">
    <source>
        <dbReference type="ARBA" id="ARBA00022692"/>
    </source>
</evidence>
<feature type="transmembrane region" description="Helical" evidence="8">
    <location>
        <begin position="399"/>
        <end position="418"/>
    </location>
</feature>
<dbReference type="PRINTS" id="PR01036">
    <property type="entry name" value="TCRTETB"/>
</dbReference>
<organism evidence="10 11">
    <name type="scientific">Methanobacterium lacus (strain AL-21)</name>
    <dbReference type="NCBI Taxonomy" id="877455"/>
    <lineage>
        <taxon>Archaea</taxon>
        <taxon>Methanobacteriati</taxon>
        <taxon>Methanobacteriota</taxon>
        <taxon>Methanomada group</taxon>
        <taxon>Methanobacteria</taxon>
        <taxon>Methanobacteriales</taxon>
        <taxon>Methanobacteriaceae</taxon>
        <taxon>Methanobacterium</taxon>
    </lineage>
</organism>
<evidence type="ECO:0000313" key="11">
    <source>
        <dbReference type="Proteomes" id="UP000007490"/>
    </source>
</evidence>
<dbReference type="GeneID" id="10277522"/>
<evidence type="ECO:0000256" key="6">
    <source>
        <dbReference type="ARBA" id="ARBA00022989"/>
    </source>
</evidence>
<dbReference type="InterPro" id="IPR020846">
    <property type="entry name" value="MFS_dom"/>
</dbReference>
<dbReference type="PANTHER" id="PTHR42718:SF9">
    <property type="entry name" value="MAJOR FACILITATOR SUPERFAMILY MULTIDRUG TRANSPORTER MFSC"/>
    <property type="match status" value="1"/>
</dbReference>
<feature type="transmembrane region" description="Helical" evidence="8">
    <location>
        <begin position="196"/>
        <end position="213"/>
    </location>
</feature>
<dbReference type="GO" id="GO:0022857">
    <property type="term" value="F:transmembrane transporter activity"/>
    <property type="evidence" value="ECO:0007669"/>
    <property type="project" value="InterPro"/>
</dbReference>